<comment type="caution">
    <text evidence="3">The sequence shown here is derived from an EMBL/GenBank/DDBJ whole genome shotgun (WGS) entry which is preliminary data.</text>
</comment>
<reference evidence="3 4" key="1">
    <citation type="submission" date="2018-08" db="EMBL/GenBank/DDBJ databases">
        <title>Genomic Encyclopedia of Archaeal and Bacterial Type Strains, Phase II (KMG-II): from individual species to whole genera.</title>
        <authorList>
            <person name="Goeker M."/>
        </authorList>
    </citation>
    <scope>NUCLEOTIDE SEQUENCE [LARGE SCALE GENOMIC DNA]</scope>
    <source>
        <strain evidence="3 4">DSM 45791</strain>
    </source>
</reference>
<keyword evidence="1" id="KW-0378">Hydrolase</keyword>
<proteinExistence type="predicted"/>
<feature type="domain" description="Amidohydrolase-related" evidence="2">
    <location>
        <begin position="47"/>
        <end position="409"/>
    </location>
</feature>
<keyword evidence="4" id="KW-1185">Reference proteome</keyword>
<dbReference type="Gene3D" id="3.20.20.140">
    <property type="entry name" value="Metal-dependent hydrolases"/>
    <property type="match status" value="1"/>
</dbReference>
<dbReference type="RefSeq" id="WP_246014821.1">
    <property type="nucleotide sequence ID" value="NZ_CP144375.1"/>
</dbReference>
<dbReference type="NCBIfam" id="TIGR02022">
    <property type="entry name" value="hutF"/>
    <property type="match status" value="1"/>
</dbReference>
<evidence type="ECO:0000313" key="4">
    <source>
        <dbReference type="Proteomes" id="UP000256269"/>
    </source>
</evidence>
<dbReference type="SUPFAM" id="SSF51338">
    <property type="entry name" value="Composite domain of metallo-dependent hydrolases"/>
    <property type="match status" value="1"/>
</dbReference>
<dbReference type="Proteomes" id="UP000256269">
    <property type="component" value="Unassembled WGS sequence"/>
</dbReference>
<organism evidence="3 4">
    <name type="scientific">Kutzneria buriramensis</name>
    <dbReference type="NCBI Taxonomy" id="1045776"/>
    <lineage>
        <taxon>Bacteria</taxon>
        <taxon>Bacillati</taxon>
        <taxon>Actinomycetota</taxon>
        <taxon>Actinomycetes</taxon>
        <taxon>Pseudonocardiales</taxon>
        <taxon>Pseudonocardiaceae</taxon>
        <taxon>Kutzneria</taxon>
    </lineage>
</organism>
<dbReference type="PANTHER" id="PTHR43794">
    <property type="entry name" value="AMINOHYDROLASE SSNA-RELATED"/>
    <property type="match status" value="1"/>
</dbReference>
<protein>
    <submittedName>
        <fullName evidence="3">Formiminoglutamate deiminase</fullName>
    </submittedName>
</protein>
<dbReference type="NCBIfam" id="NF006681">
    <property type="entry name" value="PRK09229.1-2"/>
    <property type="match status" value="1"/>
</dbReference>
<evidence type="ECO:0000313" key="3">
    <source>
        <dbReference type="EMBL" id="REH55878.1"/>
    </source>
</evidence>
<evidence type="ECO:0000256" key="1">
    <source>
        <dbReference type="ARBA" id="ARBA00022801"/>
    </source>
</evidence>
<name>A0A3E0IAX0_9PSEU</name>
<gene>
    <name evidence="3" type="ORF">BCF44_101904</name>
</gene>
<dbReference type="InterPro" id="IPR006680">
    <property type="entry name" value="Amidohydro-rel"/>
</dbReference>
<sequence>MIYWCERAWLPEGVVAGVLVYVGDDGRIESVSTTDTIPVNAVMLQGVVLPGFANAHSHAFHRALRGRTHADGGTFWTWRQAMYQLAERLTPESYLKLATAVYAEMAVAGISCVGEFHYLHHGPGGTPYADPNEMGHVLREAAAAARIRITLLDTCYVAGGIGKDLEGTQLRFSDGDVTRWAARVSALKSDKVMRVGAAIHSVRGVPRDQLADVADFGGPLHVHLSEQPAENEACLAAYGKTPTALLAEAGALSPRTTAVHATHLTQGDRALLGGSATTACFCPTTEADLADGIGPARELVDAGSPLSLGSDQHVVIDPLVETRALEHGERLRTGQRGRFSPEELLAAATTAGHACLGWPEAGRIAAGAPADLVAVRLDSVRTAGSRPEQILLTANSSDVDTVIVDGRVVATGGRHATLGEVGPLLADVMGELWRQY</sequence>
<accession>A0A3E0IAX0</accession>
<dbReference type="InterPro" id="IPR032466">
    <property type="entry name" value="Metal_Hydrolase"/>
</dbReference>
<dbReference type="Gene3D" id="2.30.40.10">
    <property type="entry name" value="Urease, subunit C, domain 1"/>
    <property type="match status" value="1"/>
</dbReference>
<dbReference type="PANTHER" id="PTHR43794:SF11">
    <property type="entry name" value="AMIDOHYDROLASE-RELATED DOMAIN-CONTAINING PROTEIN"/>
    <property type="match status" value="1"/>
</dbReference>
<dbReference type="Pfam" id="PF01979">
    <property type="entry name" value="Amidohydro_1"/>
    <property type="match status" value="1"/>
</dbReference>
<evidence type="ECO:0000259" key="2">
    <source>
        <dbReference type="Pfam" id="PF01979"/>
    </source>
</evidence>
<dbReference type="SUPFAM" id="SSF51556">
    <property type="entry name" value="Metallo-dependent hydrolases"/>
    <property type="match status" value="1"/>
</dbReference>
<dbReference type="InterPro" id="IPR050287">
    <property type="entry name" value="MTA/SAH_deaminase"/>
</dbReference>
<dbReference type="AlphaFoldDB" id="A0A3E0IAX0"/>
<dbReference type="GO" id="GO:0016810">
    <property type="term" value="F:hydrolase activity, acting on carbon-nitrogen (but not peptide) bonds"/>
    <property type="evidence" value="ECO:0007669"/>
    <property type="project" value="InterPro"/>
</dbReference>
<dbReference type="EMBL" id="QUNO01000001">
    <property type="protein sequence ID" value="REH55878.1"/>
    <property type="molecule type" value="Genomic_DNA"/>
</dbReference>
<dbReference type="InterPro" id="IPR010252">
    <property type="entry name" value="HutF"/>
</dbReference>
<dbReference type="InterPro" id="IPR011059">
    <property type="entry name" value="Metal-dep_hydrolase_composite"/>
</dbReference>